<protein>
    <submittedName>
        <fullName evidence="2">Uncharacterized protein</fullName>
    </submittedName>
</protein>
<feature type="chain" id="PRO_5001944972" evidence="1">
    <location>
        <begin position="21"/>
        <end position="350"/>
    </location>
</feature>
<keyword evidence="1" id="KW-0732">Signal</keyword>
<name>A0A098LDT7_9BACT</name>
<evidence type="ECO:0000313" key="3">
    <source>
        <dbReference type="Proteomes" id="UP000030185"/>
    </source>
</evidence>
<evidence type="ECO:0000256" key="1">
    <source>
        <dbReference type="SAM" id="SignalP"/>
    </source>
</evidence>
<dbReference type="AlphaFoldDB" id="A0A098LDT7"/>
<dbReference type="OrthoDB" id="1163828at2"/>
<proteinExistence type="predicted"/>
<keyword evidence="3" id="KW-1185">Reference proteome</keyword>
<comment type="caution">
    <text evidence="2">The sequence shown here is derived from an EMBL/GenBank/DDBJ whole genome shotgun (WGS) entry which is preliminary data.</text>
</comment>
<gene>
    <name evidence="2" type="ORF">MYP_1847</name>
</gene>
<evidence type="ECO:0000313" key="2">
    <source>
        <dbReference type="EMBL" id="GAL84619.1"/>
    </source>
</evidence>
<accession>A0A098LDT7</accession>
<dbReference type="EMBL" id="BBLT01000003">
    <property type="protein sequence ID" value="GAL84619.1"/>
    <property type="molecule type" value="Genomic_DNA"/>
</dbReference>
<dbReference type="STRING" id="153721.MYP_1847"/>
<feature type="signal peptide" evidence="1">
    <location>
        <begin position="1"/>
        <end position="20"/>
    </location>
</feature>
<dbReference type="Proteomes" id="UP000030185">
    <property type="component" value="Unassembled WGS sequence"/>
</dbReference>
<dbReference type="eggNOG" id="COG1044">
    <property type="taxonomic scope" value="Bacteria"/>
</dbReference>
<reference evidence="2 3" key="1">
    <citation type="submission" date="2014-09" db="EMBL/GenBank/DDBJ databases">
        <title>Sporocytophaga myxococcoides PG-01 genome sequencing.</title>
        <authorList>
            <person name="Liu L."/>
            <person name="Gao P.J."/>
            <person name="Chen G.J."/>
            <person name="Wang L.S."/>
        </authorList>
    </citation>
    <scope>NUCLEOTIDE SEQUENCE [LARGE SCALE GENOMIC DNA]</scope>
    <source>
        <strain evidence="2 3">PG-01</strain>
    </source>
</reference>
<sequence length="350" mass="37275">MKKIKFLAAALCLCSGSLFAQSPSYTPGSNIAAGKTTGAYRIYGNTGSSDGPGIEFYGKDDASRSGSLSFSIYPTQTTSYFGYYFTKYDGTTWKPQFAINKYGFAGFGNFTGSDITAPFQVDKNSSRVGIGSLGVSSFGDAPGAYSSAASLAGGIGYIGFNALRQTDNAIGINSDGTNNGGAIIAGTIKGGLNFITFKSGAHGAATGIQWASTSQLAGSIRMSINPNGKVFIGDPASVSNYETLNEFGLYVKGGGVRAERLKCDLSTAGWADYVFEPTYKLKPLAEVEQFIKENKHLPEVPSAKKVEEEGIDVAEMDAILLKKIEELTLYMIELKKENAEMKKELELLQK</sequence>
<organism evidence="2 3">
    <name type="scientific">Sporocytophaga myxococcoides</name>
    <dbReference type="NCBI Taxonomy" id="153721"/>
    <lineage>
        <taxon>Bacteria</taxon>
        <taxon>Pseudomonadati</taxon>
        <taxon>Bacteroidota</taxon>
        <taxon>Cytophagia</taxon>
        <taxon>Cytophagales</taxon>
        <taxon>Cytophagaceae</taxon>
        <taxon>Sporocytophaga</taxon>
    </lineage>
</organism>
<dbReference type="RefSeq" id="WP_052430049.1">
    <property type="nucleotide sequence ID" value="NZ_BBLT01000003.1"/>
</dbReference>